<keyword evidence="4" id="KW-0067">ATP-binding</keyword>
<dbReference type="Gene3D" id="3.40.50.300">
    <property type="entry name" value="P-loop containing nucleotide triphosphate hydrolases"/>
    <property type="match status" value="1"/>
</dbReference>
<keyword evidence="3" id="KW-0347">Helicase</keyword>
<keyword evidence="1" id="KW-0547">Nucleotide-binding</keyword>
<protein>
    <recommendedName>
        <fullName evidence="5">Helicase C-terminal domain-containing protein</fullName>
    </recommendedName>
</protein>
<organism evidence="6 7">
    <name type="scientific">Azospirillum brasilense</name>
    <dbReference type="NCBI Taxonomy" id="192"/>
    <lineage>
        <taxon>Bacteria</taxon>
        <taxon>Pseudomonadati</taxon>
        <taxon>Pseudomonadota</taxon>
        <taxon>Alphaproteobacteria</taxon>
        <taxon>Rhodospirillales</taxon>
        <taxon>Azospirillaceae</taxon>
        <taxon>Azospirillum</taxon>
    </lineage>
</organism>
<dbReference type="InterPro" id="IPR027417">
    <property type="entry name" value="P-loop_NTPase"/>
</dbReference>
<evidence type="ECO:0000256" key="4">
    <source>
        <dbReference type="ARBA" id="ARBA00022840"/>
    </source>
</evidence>
<evidence type="ECO:0000313" key="7">
    <source>
        <dbReference type="Proteomes" id="UP000298693"/>
    </source>
</evidence>
<dbReference type="PANTHER" id="PTHR45626">
    <property type="entry name" value="TRANSCRIPTION TERMINATION FACTOR 2-RELATED"/>
    <property type="match status" value="1"/>
</dbReference>
<reference evidence="6 7" key="1">
    <citation type="submission" date="2018-09" db="EMBL/GenBank/DDBJ databases">
        <title>Whole genome based analysis of evolution and adaptive divergence in Indian and Brazilian strains of Azospirillum brasilense.</title>
        <authorList>
            <person name="Singh C."/>
            <person name="Tripathi A.K."/>
        </authorList>
    </citation>
    <scope>NUCLEOTIDE SEQUENCE [LARGE SCALE GENOMIC DNA]</scope>
    <source>
        <strain evidence="6 7">MTCC4039</strain>
        <plasmid evidence="6 7">p1</plasmid>
    </source>
</reference>
<geneLocation type="plasmid" evidence="6">
    <name>p1</name>
</geneLocation>
<evidence type="ECO:0000256" key="3">
    <source>
        <dbReference type="ARBA" id="ARBA00022806"/>
    </source>
</evidence>
<evidence type="ECO:0000313" key="6">
    <source>
        <dbReference type="EMBL" id="QCO16987.1"/>
    </source>
</evidence>
<evidence type="ECO:0000256" key="2">
    <source>
        <dbReference type="ARBA" id="ARBA00022801"/>
    </source>
</evidence>
<dbReference type="PANTHER" id="PTHR45626:SF17">
    <property type="entry name" value="HELICASE-LIKE TRANSCRIPTION FACTOR"/>
    <property type="match status" value="1"/>
</dbReference>
<evidence type="ECO:0000256" key="1">
    <source>
        <dbReference type="ARBA" id="ARBA00022741"/>
    </source>
</evidence>
<dbReference type="InterPro" id="IPR001650">
    <property type="entry name" value="Helicase_C-like"/>
</dbReference>
<dbReference type="GO" id="GO:0016787">
    <property type="term" value="F:hydrolase activity"/>
    <property type="evidence" value="ECO:0007669"/>
    <property type="project" value="UniProtKB-KW"/>
</dbReference>
<evidence type="ECO:0000259" key="5">
    <source>
        <dbReference type="SMART" id="SM00490"/>
    </source>
</evidence>
<dbReference type="SUPFAM" id="SSF52540">
    <property type="entry name" value="P-loop containing nucleoside triphosphate hydrolases"/>
    <property type="match status" value="1"/>
</dbReference>
<dbReference type="GO" id="GO:0008094">
    <property type="term" value="F:ATP-dependent activity, acting on DNA"/>
    <property type="evidence" value="ECO:0007669"/>
    <property type="project" value="TreeGrafter"/>
</dbReference>
<dbReference type="GO" id="GO:0004386">
    <property type="term" value="F:helicase activity"/>
    <property type="evidence" value="ECO:0007669"/>
    <property type="project" value="UniProtKB-KW"/>
</dbReference>
<sequence>MGGKSPAPARPLSWPDREALEAGQHSQLCRLMDGDMAQARRRMVQTAFNRTHSYPRVLIAQSLVGREGLNLHEACRVVLLFHPEWNPAVMEQQVGRVDRIGSRWEWLADAWKKGKLAEFPYLHVEYLVFQGTYDQYQHDCLEQRRRALNAQLFGALLDERALDRIPSYWRPRLADAAPDFTSP</sequence>
<keyword evidence="6" id="KW-0614">Plasmid</keyword>
<gene>
    <name evidence="6" type="ORF">D3869_16995</name>
</gene>
<dbReference type="InterPro" id="IPR049730">
    <property type="entry name" value="SNF2/RAD54-like_C"/>
</dbReference>
<dbReference type="Proteomes" id="UP000298693">
    <property type="component" value="Plasmid p1"/>
</dbReference>
<dbReference type="CDD" id="cd18793">
    <property type="entry name" value="SF2_C_SNF"/>
    <property type="match status" value="1"/>
</dbReference>
<name>A0A4D8R2X1_AZOBR</name>
<dbReference type="InterPro" id="IPR050628">
    <property type="entry name" value="SNF2_RAD54_helicase_TF"/>
</dbReference>
<keyword evidence="2" id="KW-0378">Hydrolase</keyword>
<accession>A0A4D8R2X1</accession>
<dbReference type="GO" id="GO:0006281">
    <property type="term" value="P:DNA repair"/>
    <property type="evidence" value="ECO:0007669"/>
    <property type="project" value="TreeGrafter"/>
</dbReference>
<dbReference type="SMART" id="SM00490">
    <property type="entry name" value="HELICc"/>
    <property type="match status" value="1"/>
</dbReference>
<proteinExistence type="predicted"/>
<feature type="domain" description="Helicase C-terminal" evidence="5">
    <location>
        <begin position="16"/>
        <end position="101"/>
    </location>
</feature>
<dbReference type="GO" id="GO:0005524">
    <property type="term" value="F:ATP binding"/>
    <property type="evidence" value="ECO:0007669"/>
    <property type="project" value="UniProtKB-KW"/>
</dbReference>
<dbReference type="AlphaFoldDB" id="A0A4D8R2X1"/>
<dbReference type="EMBL" id="CP032346">
    <property type="protein sequence ID" value="QCO16987.1"/>
    <property type="molecule type" value="Genomic_DNA"/>
</dbReference>
<dbReference type="Pfam" id="PF00271">
    <property type="entry name" value="Helicase_C"/>
    <property type="match status" value="1"/>
</dbReference>